<evidence type="ECO:0000256" key="1">
    <source>
        <dbReference type="SAM" id="MobiDB-lite"/>
    </source>
</evidence>
<feature type="compositionally biased region" description="Polar residues" evidence="1">
    <location>
        <begin position="629"/>
        <end position="638"/>
    </location>
</feature>
<feature type="region of interest" description="Disordered" evidence="1">
    <location>
        <begin position="1"/>
        <end position="47"/>
    </location>
</feature>
<feature type="compositionally biased region" description="Polar residues" evidence="1">
    <location>
        <begin position="490"/>
        <end position="513"/>
    </location>
</feature>
<dbReference type="GO" id="GO:0005634">
    <property type="term" value="C:nucleus"/>
    <property type="evidence" value="ECO:0007669"/>
    <property type="project" value="TreeGrafter"/>
</dbReference>
<sequence length="1279" mass="138673">MSNYPQQPSYGTSYGSRDQTNPPYLPPSYPNQYMQADDSREVQGHMASNYDTSMSAYAYNRALPAFSAAAVASGVPPLPIYQGWNQDAIPLPPFTTPNNTAQYPNYGNNTPNGSHYYPTPSHQNYLSQPQSAKPYDQRELSEGEFEDAGIATNTPPVGYSAYSGNNGTAYNENMQHAGYSGAQEFNPQQSYTANNYQYSQNPPAHLRRQQSGSYSPYVSPAIGERDDQYSGDSHSNARAGAAQQPPVSKTPGQPKPSQNGMTTTAPSNSQSNGYHNPQGGQYNGQPKVAPAPSTPTLAPGVGSSKTVAESRKKAEGAILNLLPLDIRYQTYIDEGFREEYIGPLFDGLKVPRSSGKSSNSTPSRPVLQTTQSNNAQMTNGKPAAPAIVVPKAPLLSEDGKEPITPVTSGTNAQPAQSTPSAPKSAAMTEKEKTLQSKMEALRKSREKRALAKDVPKPAEKAVERSVTAPIVQSGPPKVLPPEITKVLDSPSESPSNTKAQPQIVNNTIPSKSPAQPPVPQLRQQPSIPGLFLASNSAPTIPGLSLSKSSTPVPVSSAPRKRPVAADFDDIPSAMTPLKRPFGHHRNDKPLVIDVSDEEEESEDEDVAMDLESPGDQNSPMQLDRKLSGPRSTMPQGSVQVPDRPNKPFTPPPFSSANNTPPISSGLPKPPYGKPRDLRSVETEMEELRRKIAEAEAKKKAKLQTPSRTRTPQVPSANISETRNSPTINGTPASKLDASMKMEQMVTVAQGQVNLDQQKLADAQAAEAEKAAELRKNELEQKRLLREKNAEEQSLADAKVLQSQTRLEELRALMAEAEATYQKSLADKQRVKEEAERLAQEAEADLQEKKDRLQDLASQKLLANVDRPKSSSQPAETPRQRAPSATPDHPSSSATGAPQQIVDRAPSLPTIMNTNAPPMEVVQPKELANGIDEFSDAELYQEQPEETQTKEDNQDSVSTNQALEAALQEAVRAEADLHAHGEEDQVDVEMDMENSYAPDPNHLAPESLSSVVLENKGSPEYSPVLHRTVPEVPERESDDYEPPEATAPVEARLPDSPPFSPAPPESLPAPLADESMDIDTFSPAAADPSSEPDAGEIKEINPTQASSESGQNGAGELLPSVIGSSPKLVEIGSGDVSETPQYTPYESPLKRFRAYRFHPLFKNDVPGGLRSKTYSHKIDPNKELCRYELAGGFCNDSTCDLQHFRDVGLPDDAVLTALGSPEEFTGEQRDKFCEGLREVLMNLRVRKIRDFDIIASEIVAHRTKFLGDTSKVLALGDTTI</sequence>
<dbReference type="OrthoDB" id="1922977at2759"/>
<feature type="compositionally biased region" description="Polar residues" evidence="1">
    <location>
        <begin position="888"/>
        <end position="897"/>
    </location>
</feature>
<dbReference type="PANTHER" id="PTHR21563:SF3">
    <property type="entry name" value="ZINC FINGER C3H1 DOMAIN-CONTAINING PROTEIN"/>
    <property type="match status" value="1"/>
</dbReference>
<feature type="compositionally biased region" description="Polar residues" evidence="1">
    <location>
        <begin position="96"/>
        <end position="113"/>
    </location>
</feature>
<keyword evidence="4" id="KW-1185">Reference proteome</keyword>
<feature type="compositionally biased region" description="Basic and acidic residues" evidence="1">
    <location>
        <begin position="970"/>
        <end position="982"/>
    </location>
</feature>
<feature type="region of interest" description="Disordered" evidence="1">
    <location>
        <begin position="821"/>
        <end position="1072"/>
    </location>
</feature>
<dbReference type="EMBL" id="FJOG01000022">
    <property type="protein sequence ID" value="CZR62962.1"/>
    <property type="molecule type" value="Genomic_DNA"/>
</dbReference>
<feature type="compositionally biased region" description="Polar residues" evidence="1">
    <location>
        <begin position="245"/>
        <end position="284"/>
    </location>
</feature>
<organism evidence="3 4">
    <name type="scientific">Phialocephala subalpina</name>
    <dbReference type="NCBI Taxonomy" id="576137"/>
    <lineage>
        <taxon>Eukaryota</taxon>
        <taxon>Fungi</taxon>
        <taxon>Dikarya</taxon>
        <taxon>Ascomycota</taxon>
        <taxon>Pezizomycotina</taxon>
        <taxon>Leotiomycetes</taxon>
        <taxon>Helotiales</taxon>
        <taxon>Mollisiaceae</taxon>
        <taxon>Phialocephala</taxon>
        <taxon>Phialocephala fortinii species complex</taxon>
    </lineage>
</organism>
<reference evidence="3 4" key="1">
    <citation type="submission" date="2016-03" db="EMBL/GenBank/DDBJ databases">
        <authorList>
            <person name="Ploux O."/>
        </authorList>
    </citation>
    <scope>NUCLEOTIDE SEQUENCE [LARGE SCALE GENOMIC DNA]</scope>
    <source>
        <strain evidence="3 4">UAMH 11012</strain>
    </source>
</reference>
<evidence type="ECO:0000313" key="4">
    <source>
        <dbReference type="Proteomes" id="UP000184330"/>
    </source>
</evidence>
<feature type="compositionally biased region" description="Basic and acidic residues" evidence="1">
    <location>
        <begin position="824"/>
        <end position="853"/>
    </location>
</feature>
<dbReference type="InterPro" id="IPR019607">
    <property type="entry name" value="Putative_zinc-finger_domain"/>
</dbReference>
<evidence type="ECO:0000313" key="3">
    <source>
        <dbReference type="EMBL" id="CZR62962.1"/>
    </source>
</evidence>
<feature type="compositionally biased region" description="Polar residues" evidence="1">
    <location>
        <begin position="193"/>
        <end position="202"/>
    </location>
</feature>
<feature type="compositionally biased region" description="Polar residues" evidence="1">
    <location>
        <begin position="1"/>
        <end position="22"/>
    </location>
</feature>
<evidence type="ECO:0000259" key="2">
    <source>
        <dbReference type="Pfam" id="PF10650"/>
    </source>
</evidence>
<feature type="compositionally biased region" description="Polar residues" evidence="1">
    <location>
        <begin position="405"/>
        <end position="421"/>
    </location>
</feature>
<feature type="compositionally biased region" description="Polar residues" evidence="1">
    <location>
        <begin position="703"/>
        <end position="731"/>
    </location>
</feature>
<feature type="compositionally biased region" description="Polar residues" evidence="1">
    <location>
        <begin position="354"/>
        <end position="379"/>
    </location>
</feature>
<dbReference type="AlphaFoldDB" id="A0A1L7XD64"/>
<dbReference type="Proteomes" id="UP000184330">
    <property type="component" value="Unassembled WGS sequence"/>
</dbReference>
<feature type="compositionally biased region" description="Pro residues" evidence="1">
    <location>
        <begin position="1054"/>
        <end position="1066"/>
    </location>
</feature>
<dbReference type="Pfam" id="PF10650">
    <property type="entry name" value="zf-C3H1"/>
    <property type="match status" value="1"/>
</dbReference>
<feature type="compositionally biased region" description="Basic and acidic residues" evidence="1">
    <location>
        <begin position="673"/>
        <end position="697"/>
    </location>
</feature>
<dbReference type="GO" id="GO:0000178">
    <property type="term" value="C:exosome (RNase complex)"/>
    <property type="evidence" value="ECO:0007669"/>
    <property type="project" value="TreeGrafter"/>
</dbReference>
<dbReference type="STRING" id="576137.A0A1L7XD64"/>
<gene>
    <name evidence="3" type="ORF">PAC_12859</name>
</gene>
<feature type="compositionally biased region" description="Acidic residues" evidence="1">
    <location>
        <begin position="594"/>
        <end position="608"/>
    </location>
</feature>
<dbReference type="InterPro" id="IPR039278">
    <property type="entry name" value="Red1"/>
</dbReference>
<protein>
    <recommendedName>
        <fullName evidence="2">Putative zinc-finger domain-containing protein</fullName>
    </recommendedName>
</protein>
<name>A0A1L7XD64_9HELO</name>
<feature type="region of interest" description="Disordered" evidence="1">
    <location>
        <begin position="396"/>
        <end position="733"/>
    </location>
</feature>
<dbReference type="PANTHER" id="PTHR21563">
    <property type="entry name" value="ZINC FINGER C3H1 DOMAIN-CONTAINING PROTEIN"/>
    <property type="match status" value="1"/>
</dbReference>
<accession>A0A1L7XD64</accession>
<feature type="region of interest" description="Disordered" evidence="1">
    <location>
        <begin position="96"/>
        <end position="152"/>
    </location>
</feature>
<feature type="compositionally biased region" description="Polar residues" evidence="1">
    <location>
        <begin position="120"/>
        <end position="131"/>
    </location>
</feature>
<feature type="region of interest" description="Disordered" evidence="1">
    <location>
        <begin position="351"/>
        <end position="382"/>
    </location>
</feature>
<feature type="domain" description="Putative zinc-finger" evidence="2">
    <location>
        <begin position="1183"/>
        <end position="1204"/>
    </location>
</feature>
<feature type="region of interest" description="Disordered" evidence="1">
    <location>
        <begin position="193"/>
        <end position="307"/>
    </location>
</feature>
<feature type="compositionally biased region" description="Basic and acidic residues" evidence="1">
    <location>
        <begin position="428"/>
        <end position="463"/>
    </location>
</feature>
<proteinExistence type="predicted"/>